<proteinExistence type="predicted"/>
<protein>
    <submittedName>
        <fullName evidence="1">Uncharacterized protein</fullName>
    </submittedName>
</protein>
<dbReference type="AlphaFoldDB" id="A0A6J4Q0G7"/>
<gene>
    <name evidence="1" type="ORF">AVDCRST_MAG22-3282</name>
</gene>
<organism evidence="1">
    <name type="scientific">uncultured Rubrobacteraceae bacterium</name>
    <dbReference type="NCBI Taxonomy" id="349277"/>
    <lineage>
        <taxon>Bacteria</taxon>
        <taxon>Bacillati</taxon>
        <taxon>Actinomycetota</taxon>
        <taxon>Rubrobacteria</taxon>
        <taxon>Rubrobacterales</taxon>
        <taxon>Rubrobacteraceae</taxon>
        <taxon>environmental samples</taxon>
    </lineage>
</organism>
<name>A0A6J4Q0G7_9ACTN</name>
<dbReference type="EMBL" id="CADCUV010000154">
    <property type="protein sequence ID" value="CAA9430974.1"/>
    <property type="molecule type" value="Genomic_DNA"/>
</dbReference>
<reference evidence="1" key="1">
    <citation type="submission" date="2020-02" db="EMBL/GenBank/DDBJ databases">
        <authorList>
            <person name="Meier V. D."/>
        </authorList>
    </citation>
    <scope>NUCLEOTIDE SEQUENCE</scope>
    <source>
        <strain evidence="1">AVDCRST_MAG22</strain>
    </source>
</reference>
<evidence type="ECO:0000313" key="1">
    <source>
        <dbReference type="EMBL" id="CAA9430974.1"/>
    </source>
</evidence>
<accession>A0A6J4Q0G7</accession>
<sequence>MVVVVNDRGSSWIMPVRAADSLTTKDPSAAEPGRRPLSPIWSADVPYTDALDEKPLAEGMDLATTRAWMIYSALGIRRLRIE</sequence>